<dbReference type="Pfam" id="PF21078">
    <property type="entry name" value="GDH_HM3"/>
    <property type="match status" value="1"/>
</dbReference>
<dbReference type="InterPro" id="IPR028971">
    <property type="entry name" value="NAD-GDH_cat"/>
</dbReference>
<protein>
    <submittedName>
        <fullName evidence="4">NAD-glutamate dehydrogenase</fullName>
    </submittedName>
</protein>
<gene>
    <name evidence="4" type="ORF">OU415_00130</name>
</gene>
<feature type="domain" description="NAD-glutamate dehydrogenase catalytic" evidence="1">
    <location>
        <begin position="237"/>
        <end position="730"/>
    </location>
</feature>
<reference evidence="4 5" key="1">
    <citation type="submission" date="2022-11" db="EMBL/GenBank/DDBJ databases">
        <title>Draft genome sequence of Saccharopolyspora sp. WRP15-2 isolated from rhizosphere soils of wild rice in Thailand.</title>
        <authorList>
            <person name="Duangmal K."/>
            <person name="Kammanee S."/>
            <person name="Muangham S."/>
        </authorList>
    </citation>
    <scope>NUCLEOTIDE SEQUENCE [LARGE SCALE GENOMIC DNA]</scope>
    <source>
        <strain evidence="4 5">WRP15-2</strain>
    </source>
</reference>
<dbReference type="Pfam" id="PF05088">
    <property type="entry name" value="Bac_GDH_CD"/>
    <property type="match status" value="1"/>
</dbReference>
<dbReference type="InterPro" id="IPR049058">
    <property type="entry name" value="NAD_Glu_DH_HM2"/>
</dbReference>
<accession>A0ABT4UQ15</accession>
<dbReference type="Proteomes" id="UP001210380">
    <property type="component" value="Unassembled WGS sequence"/>
</dbReference>
<dbReference type="RefSeq" id="WP_270946384.1">
    <property type="nucleotide sequence ID" value="NZ_JAQGLA010000001.1"/>
</dbReference>
<dbReference type="PANTHER" id="PTHR43403">
    <property type="entry name" value="NAD-SPECIFIC GLUTAMATE DEHYDROGENASE"/>
    <property type="match status" value="1"/>
</dbReference>
<proteinExistence type="predicted"/>
<dbReference type="InterPro" id="IPR046346">
    <property type="entry name" value="Aminoacid_DH-like_N_sf"/>
</dbReference>
<evidence type="ECO:0000313" key="5">
    <source>
        <dbReference type="Proteomes" id="UP001210380"/>
    </source>
</evidence>
<sequence>MTGQAYDQRNQQWDQELTAALLAEFGPDQGRAVAAVYGSAFSSGYREDSPVTQAVADIACLEGDEAGPPLGRVYRSPQAVAGSVRFRICWAGEAPLLQEVLPIFAGLGLRVADHRSYEIQPRGRRAARVDDFGLRHDIDELSGHAAALVEDAFAAMWHGRAETDGFNRLVLTAGLDWRQAALVRAAYHYLWQAGFAFSRPYVEATLASRPRFVRALLEFFAARFDPDQPRGPVPAELEETLQEVTGLDEDKTLRAVLAFFSAVVRTNYFQRDAEGKPKEYLAFKIDPSGMPFVPRPRPLFEAFVYSPAVEALHLRSRRVARGGIRWSDRPEDFRTEVLGLMKAQTVKNALIVPGGAKGAFVVRRSLAGLERAEADAQVRACYATFIRGMLDVTDNLFDGAVVPPPRVVCHDEPDPYLVVAADKGTARFSDLANEIAAEYGFWLGDAFASGGSSGYDHKAMGITARGAWVSLRQHCEQLGWDPDVDEFTVVGIGDMSGDVFGNGMLLSQRIRLIGAFDHRHIFLDPDPDPLLSHAERARLAALPASSWLDYAPERISAGGGVFSRRAKSVPISPQVQQRLGVQAAELTPPELVQALLRAPVDVLWNGGMGTFVKASTQNHADAADPANDAVRVDADGLRARVVVEGGNLGLTQPARIEYALAGGRINTDFVDNSAGVDTSDREVNLKILLDAAVRDRVIDGGERNRLLAEVADEVAAAVLTDSRLQSRVLGVVEAEAPVLLDQHAGAIRKFEQISKLDRALECLPDEPELARRRRAGLGLARPEIAMLLAHAKNNLAQELVNSPVPDDPHLAAQLLEYLPVALRERFGAAMARHPLRREILATALSNDLADHVGTGFVYRLEETTGVDTPDTVLAYLAVREIFGFNALWSDVDGLGSRCPPGVRAEMFHELQRFCQLGALWFLRHRRPPVDVAAEVAHFRGQVRQLVPVLPAALAGSQAEAVAARTAELEGLGVPGLLAGRIAVLGPLAGSLDVVEIAGDRRDVGFVAAVYSALDVGLGMDWLQEQIVELPSESHWELLAKISLRDGLFAQRRRLTASALAGFVPGVGVDELVAEWLQGNAGPVRRCRETLGQLREAGRVDVAMLSVALQDLRNLVQISADPRVR</sequence>
<dbReference type="EMBL" id="JAQGLA010000001">
    <property type="protein sequence ID" value="MDA3623816.1"/>
    <property type="molecule type" value="Genomic_DNA"/>
</dbReference>
<dbReference type="Pfam" id="PF21074">
    <property type="entry name" value="GDH_C"/>
    <property type="match status" value="1"/>
</dbReference>
<dbReference type="Pfam" id="PF21077">
    <property type="entry name" value="GDH_ACT3"/>
    <property type="match status" value="1"/>
</dbReference>
<dbReference type="PANTHER" id="PTHR43403:SF1">
    <property type="entry name" value="NAD-SPECIFIC GLUTAMATE DEHYDROGENASE"/>
    <property type="match status" value="1"/>
</dbReference>
<evidence type="ECO:0000259" key="1">
    <source>
        <dbReference type="Pfam" id="PF05088"/>
    </source>
</evidence>
<evidence type="ECO:0000259" key="2">
    <source>
        <dbReference type="Pfam" id="PF21074"/>
    </source>
</evidence>
<dbReference type="SUPFAM" id="SSF51735">
    <property type="entry name" value="NAD(P)-binding Rossmann-fold domains"/>
    <property type="match status" value="1"/>
</dbReference>
<dbReference type="InterPro" id="IPR049056">
    <property type="entry name" value="NAD_Glu_DH_HM3"/>
</dbReference>
<feature type="domain" description="NAD-glutamate dehydrogenase ACT3" evidence="3">
    <location>
        <begin position="73"/>
        <end position="137"/>
    </location>
</feature>
<dbReference type="InterPro" id="IPR036291">
    <property type="entry name" value="NAD(P)-bd_dom_sf"/>
</dbReference>
<comment type="caution">
    <text evidence="4">The sequence shown here is derived from an EMBL/GenBank/DDBJ whole genome shotgun (WGS) entry which is preliminary data.</text>
</comment>
<keyword evidence="5" id="KW-1185">Reference proteome</keyword>
<name>A0ABT4UQ15_9PSEU</name>
<dbReference type="Gene3D" id="3.40.50.720">
    <property type="entry name" value="NAD(P)-binding Rossmann-like Domain"/>
    <property type="match status" value="1"/>
</dbReference>
<dbReference type="InterPro" id="IPR007780">
    <property type="entry name" value="NAD_Glu_DH_bac"/>
</dbReference>
<dbReference type="SUPFAM" id="SSF53223">
    <property type="entry name" value="Aminoacid dehydrogenase-like, N-terminal domain"/>
    <property type="match status" value="1"/>
</dbReference>
<evidence type="ECO:0000313" key="4">
    <source>
        <dbReference type="EMBL" id="MDA3623816.1"/>
    </source>
</evidence>
<dbReference type="InterPro" id="IPR048381">
    <property type="entry name" value="GDH_C"/>
</dbReference>
<dbReference type="Pfam" id="PF21079">
    <property type="entry name" value="GDH_HM2"/>
    <property type="match status" value="1"/>
</dbReference>
<feature type="domain" description="NAD-specific glutamate dehydrogenase C-terminal" evidence="2">
    <location>
        <begin position="776"/>
        <end position="1112"/>
    </location>
</feature>
<organism evidence="4 5">
    <name type="scientific">Saccharopolyspora oryzae</name>
    <dbReference type="NCBI Taxonomy" id="2997343"/>
    <lineage>
        <taxon>Bacteria</taxon>
        <taxon>Bacillati</taxon>
        <taxon>Actinomycetota</taxon>
        <taxon>Actinomycetes</taxon>
        <taxon>Pseudonocardiales</taxon>
        <taxon>Pseudonocardiaceae</taxon>
        <taxon>Saccharopolyspora</taxon>
    </lineage>
</organism>
<evidence type="ECO:0000259" key="3">
    <source>
        <dbReference type="Pfam" id="PF21077"/>
    </source>
</evidence>
<dbReference type="InterPro" id="IPR049064">
    <property type="entry name" value="NAD_Glu_DH_ACT3"/>
</dbReference>